<protein>
    <submittedName>
        <fullName evidence="1">Aldose epimerase</fullName>
    </submittedName>
</protein>
<dbReference type="Gene3D" id="2.70.98.10">
    <property type="match status" value="1"/>
</dbReference>
<gene>
    <name evidence="1" type="ORF">UC35_15615</name>
</gene>
<dbReference type="GO" id="GO:0005975">
    <property type="term" value="P:carbohydrate metabolic process"/>
    <property type="evidence" value="ECO:0007669"/>
    <property type="project" value="InterPro"/>
</dbReference>
<dbReference type="Pfam" id="PF01263">
    <property type="entry name" value="Aldose_epim"/>
    <property type="match status" value="1"/>
</dbReference>
<dbReference type="GO" id="GO:0030246">
    <property type="term" value="F:carbohydrate binding"/>
    <property type="evidence" value="ECO:0007669"/>
    <property type="project" value="InterPro"/>
</dbReference>
<dbReference type="PATRIC" id="fig|94132.3.peg.3184"/>
<dbReference type="AlphaFoldDB" id="A0A127JVS7"/>
<evidence type="ECO:0000313" key="2">
    <source>
        <dbReference type="Proteomes" id="UP000070433"/>
    </source>
</evidence>
<organism evidence="1 2">
    <name type="scientific">Ramlibacter tataouinensis</name>
    <dbReference type="NCBI Taxonomy" id="94132"/>
    <lineage>
        <taxon>Bacteria</taxon>
        <taxon>Pseudomonadati</taxon>
        <taxon>Pseudomonadota</taxon>
        <taxon>Betaproteobacteria</taxon>
        <taxon>Burkholderiales</taxon>
        <taxon>Comamonadaceae</taxon>
        <taxon>Ramlibacter</taxon>
    </lineage>
</organism>
<dbReference type="EMBL" id="CP010951">
    <property type="protein sequence ID" value="AMO24024.1"/>
    <property type="molecule type" value="Genomic_DNA"/>
</dbReference>
<keyword evidence="2" id="KW-1185">Reference proteome</keyword>
<dbReference type="GO" id="GO:0016853">
    <property type="term" value="F:isomerase activity"/>
    <property type="evidence" value="ECO:0007669"/>
    <property type="project" value="InterPro"/>
</dbReference>
<dbReference type="CDD" id="cd09021">
    <property type="entry name" value="Aldose_epim_Ec_YphB"/>
    <property type="match status" value="1"/>
</dbReference>
<dbReference type="RefSeq" id="WP_061501275.1">
    <property type="nucleotide sequence ID" value="NZ_CP010951.1"/>
</dbReference>
<dbReference type="Proteomes" id="UP000070433">
    <property type="component" value="Chromosome"/>
</dbReference>
<dbReference type="SUPFAM" id="SSF74650">
    <property type="entry name" value="Galactose mutarotase-like"/>
    <property type="match status" value="1"/>
</dbReference>
<dbReference type="InterPro" id="IPR014718">
    <property type="entry name" value="GH-type_carb-bd"/>
</dbReference>
<evidence type="ECO:0000313" key="1">
    <source>
        <dbReference type="EMBL" id="AMO24024.1"/>
    </source>
</evidence>
<proteinExistence type="predicted"/>
<name>A0A127JVS7_9BURK</name>
<sequence length="310" mass="33919">MTDTPGLVELEAGALHAAIAPAVGGSLASLRARLPDGRWLDWLRPAVPRGLADRHPLAMASFPLLPFCGPMRHGRASFEGREIRFPPNHPAEDSPHPLHGIGWQQAWQVADAQRQAARLVLTVPATAAWPWRFSAVQRYQLSEQQLRVSIAVTNEDEAAMPAGIGHHPCFPHIAGTRLRTAAAGMWTTDHEALPVDVEVNEAVRRLREGALLADLHLDNGFTGWEREALVEWAGDEEGPPRSLLIEAAPPLDFFMLHSPRGYDHFCLAPVSQCGDALNLAPRWGADAIGGTRLEPGATLEAHFTLTPRWR</sequence>
<dbReference type="InterPro" id="IPR011013">
    <property type="entry name" value="Gal_mutarotase_sf_dom"/>
</dbReference>
<reference evidence="1 2" key="1">
    <citation type="journal article" date="2014" name="Int. J. Syst. Evol. Microbiol.">
        <title>Ramlibacter solisilvae sp. nov., isolated from forest soil, and emended description of the genus Ramlibacter.</title>
        <authorList>
            <person name="Lee H.J."/>
            <person name="Lee S.H."/>
            <person name="Lee S.S."/>
            <person name="Lee J.S."/>
            <person name="Kim Y."/>
            <person name="Kim S.C."/>
            <person name="Jeon C.O."/>
        </authorList>
    </citation>
    <scope>NUCLEOTIDE SEQUENCE [LARGE SCALE GENOMIC DNA]</scope>
    <source>
        <strain evidence="1 2">5-10</strain>
    </source>
</reference>
<accession>A0A127JVS7</accession>
<dbReference type="InterPro" id="IPR008183">
    <property type="entry name" value="Aldose_1/G6P_1-epimerase"/>
</dbReference>
<dbReference type="OrthoDB" id="9808779at2"/>